<evidence type="ECO:0000313" key="4">
    <source>
        <dbReference type="EMBL" id="CAG8458432.1"/>
    </source>
</evidence>
<dbReference type="GO" id="GO:0008537">
    <property type="term" value="C:proteasome activator complex"/>
    <property type="evidence" value="ECO:0007669"/>
    <property type="project" value="InterPro"/>
</dbReference>
<evidence type="ECO:0000256" key="2">
    <source>
        <dbReference type="ARBA" id="ARBA00022942"/>
    </source>
</evidence>
<dbReference type="Pfam" id="PF02252">
    <property type="entry name" value="PA28_C"/>
    <property type="match status" value="1"/>
</dbReference>
<dbReference type="AlphaFoldDB" id="A0A9N8Z0S1"/>
<dbReference type="Proteomes" id="UP000789572">
    <property type="component" value="Unassembled WGS sequence"/>
</dbReference>
<organism evidence="4 5">
    <name type="scientific">Paraglomus occultum</name>
    <dbReference type="NCBI Taxonomy" id="144539"/>
    <lineage>
        <taxon>Eukaryota</taxon>
        <taxon>Fungi</taxon>
        <taxon>Fungi incertae sedis</taxon>
        <taxon>Mucoromycota</taxon>
        <taxon>Glomeromycotina</taxon>
        <taxon>Glomeromycetes</taxon>
        <taxon>Paraglomerales</taxon>
        <taxon>Paraglomeraceae</taxon>
        <taxon>Paraglomus</taxon>
    </lineage>
</organism>
<dbReference type="OrthoDB" id="2358734at2759"/>
<dbReference type="SUPFAM" id="SSF47216">
    <property type="entry name" value="Proteasome activator"/>
    <property type="match status" value="1"/>
</dbReference>
<dbReference type="EMBL" id="CAJVPJ010000022">
    <property type="protein sequence ID" value="CAG8458432.1"/>
    <property type="molecule type" value="Genomic_DNA"/>
</dbReference>
<dbReference type="InterPro" id="IPR036252">
    <property type="entry name" value="Proteasome_activ_sf"/>
</dbReference>
<dbReference type="PANTHER" id="PTHR10660:SF2">
    <property type="entry name" value="LD45860P"/>
    <property type="match status" value="1"/>
</dbReference>
<dbReference type="GO" id="GO:0005737">
    <property type="term" value="C:cytoplasm"/>
    <property type="evidence" value="ECO:0007669"/>
    <property type="project" value="TreeGrafter"/>
</dbReference>
<sequence>MPPKQFTTSPTILTIRSRVAQEAHFIINEILPAKIVSLQQSSSFNMYDNDQAEVNETSAKTVPKKHKRTEDMVPTRICNEKEIGDIHTQLRNEISELVGYCVKIRLWATLLMPRFNNENRLNEPIEDVISELSRVENEGFAFLDSIVQYYNTRARLVKKCMKYKSVQEHSRAIEALDAHHLISIRQQKSEIWITYYILYDMMSKHWKILQEQ</sequence>
<dbReference type="Gene3D" id="1.20.120.180">
    <property type="entry name" value="Proteasome activator pa28, C-terminal domain"/>
    <property type="match status" value="1"/>
</dbReference>
<comment type="similarity">
    <text evidence="1">Belongs to the PA28 family.</text>
</comment>
<keyword evidence="5" id="KW-1185">Reference proteome</keyword>
<accession>A0A9N8Z0S1</accession>
<dbReference type="PANTHER" id="PTHR10660">
    <property type="entry name" value="PROTEASOME REGULATOR PA28"/>
    <property type="match status" value="1"/>
</dbReference>
<dbReference type="InterPro" id="IPR009077">
    <property type="entry name" value="Proteasome_activ_PA28"/>
</dbReference>
<dbReference type="GO" id="GO:0005654">
    <property type="term" value="C:nucleoplasm"/>
    <property type="evidence" value="ECO:0007669"/>
    <property type="project" value="TreeGrafter"/>
</dbReference>
<keyword evidence="2" id="KW-0647">Proteasome</keyword>
<dbReference type="GO" id="GO:0061136">
    <property type="term" value="P:regulation of proteasomal protein catabolic process"/>
    <property type="evidence" value="ECO:0007669"/>
    <property type="project" value="TreeGrafter"/>
</dbReference>
<dbReference type="InterPro" id="IPR036997">
    <property type="entry name" value="PA28_C_sf"/>
</dbReference>
<name>A0A9N8Z0S1_9GLOM</name>
<comment type="caution">
    <text evidence="4">The sequence shown here is derived from an EMBL/GenBank/DDBJ whole genome shotgun (WGS) entry which is preliminary data.</text>
</comment>
<feature type="domain" description="Proteasome activator PA28 C-terminal" evidence="3">
    <location>
        <begin position="79"/>
        <end position="208"/>
    </location>
</feature>
<dbReference type="GO" id="GO:2000045">
    <property type="term" value="P:regulation of G1/S transition of mitotic cell cycle"/>
    <property type="evidence" value="ECO:0007669"/>
    <property type="project" value="TreeGrafter"/>
</dbReference>
<dbReference type="InterPro" id="IPR003186">
    <property type="entry name" value="PA28_C"/>
</dbReference>
<dbReference type="GO" id="GO:0061133">
    <property type="term" value="F:endopeptidase activator activity"/>
    <property type="evidence" value="ECO:0007669"/>
    <property type="project" value="TreeGrafter"/>
</dbReference>
<evidence type="ECO:0000259" key="3">
    <source>
        <dbReference type="Pfam" id="PF02252"/>
    </source>
</evidence>
<proteinExistence type="inferred from homology"/>
<evidence type="ECO:0000256" key="1">
    <source>
        <dbReference type="ARBA" id="ARBA00005883"/>
    </source>
</evidence>
<gene>
    <name evidence="4" type="ORF">POCULU_LOCUS424</name>
</gene>
<reference evidence="4" key="1">
    <citation type="submission" date="2021-06" db="EMBL/GenBank/DDBJ databases">
        <authorList>
            <person name="Kallberg Y."/>
            <person name="Tangrot J."/>
            <person name="Rosling A."/>
        </authorList>
    </citation>
    <scope>NUCLEOTIDE SEQUENCE</scope>
    <source>
        <strain evidence="4">IA702</strain>
    </source>
</reference>
<evidence type="ECO:0000313" key="5">
    <source>
        <dbReference type="Proteomes" id="UP000789572"/>
    </source>
</evidence>
<protein>
    <submittedName>
        <fullName evidence="4">6487_t:CDS:1</fullName>
    </submittedName>
</protein>